<dbReference type="GO" id="GO:0036431">
    <property type="term" value="F:dCMP kinase activity"/>
    <property type="evidence" value="ECO:0007669"/>
    <property type="project" value="InterPro"/>
</dbReference>
<dbReference type="Gene3D" id="3.40.50.300">
    <property type="entry name" value="P-loop containing nucleotide triphosphate hydrolases"/>
    <property type="match status" value="1"/>
</dbReference>
<keyword evidence="3 8" id="KW-0547">Nucleotide-binding</keyword>
<evidence type="ECO:0000313" key="10">
    <source>
        <dbReference type="EMBL" id="HEW45914.1"/>
    </source>
</evidence>
<evidence type="ECO:0000259" key="9">
    <source>
        <dbReference type="Pfam" id="PF02224"/>
    </source>
</evidence>
<sequence>MKIAIDGPAGSGKSTVAKEISKRLNIPYLNTGLVYRAFAYICMVEGLKENDVIKVFEKPIEVRLDIAKTVVIYKGEDISHKLGSEDVGKRASQIASLPGFREKINQFFRSLVGQGQVVAEGRDAGSHIFPEAELKVFLTASPEERAKRRYIQLKEEGIEVGFEEILKAIIERDERDKNRPLYPFKPAEDATIIDTTGLSPEEVVEKILSLVEEKV</sequence>
<keyword evidence="4 8" id="KW-0418">Kinase</keyword>
<evidence type="ECO:0000256" key="6">
    <source>
        <dbReference type="ARBA" id="ARBA00047615"/>
    </source>
</evidence>
<accession>A0A7C2V3G8</accession>
<dbReference type="InterPro" id="IPR011994">
    <property type="entry name" value="Cytidylate_kinase_dom"/>
</dbReference>
<name>A0A7C2V3G8_9AQUI</name>
<evidence type="ECO:0000256" key="3">
    <source>
        <dbReference type="ARBA" id="ARBA00022741"/>
    </source>
</evidence>
<evidence type="ECO:0000256" key="7">
    <source>
        <dbReference type="ARBA" id="ARBA00048478"/>
    </source>
</evidence>
<dbReference type="InterPro" id="IPR027417">
    <property type="entry name" value="P-loop_NTPase"/>
</dbReference>
<keyword evidence="8" id="KW-0963">Cytoplasm</keyword>
<dbReference type="GO" id="GO:0005524">
    <property type="term" value="F:ATP binding"/>
    <property type="evidence" value="ECO:0007669"/>
    <property type="project" value="UniProtKB-UniRule"/>
</dbReference>
<keyword evidence="5 8" id="KW-0067">ATP-binding</keyword>
<dbReference type="InterPro" id="IPR003136">
    <property type="entry name" value="Cytidylate_kin"/>
</dbReference>
<comment type="caution">
    <text evidence="10">The sequence shown here is derived from an EMBL/GenBank/DDBJ whole genome shotgun (WGS) entry which is preliminary data.</text>
</comment>
<comment type="catalytic activity">
    <reaction evidence="7 8">
        <text>CMP + ATP = CDP + ADP</text>
        <dbReference type="Rhea" id="RHEA:11600"/>
        <dbReference type="ChEBI" id="CHEBI:30616"/>
        <dbReference type="ChEBI" id="CHEBI:58069"/>
        <dbReference type="ChEBI" id="CHEBI:60377"/>
        <dbReference type="ChEBI" id="CHEBI:456216"/>
        <dbReference type="EC" id="2.7.4.25"/>
    </reaction>
</comment>
<dbReference type="Pfam" id="PF02224">
    <property type="entry name" value="Cytidylate_kin"/>
    <property type="match status" value="1"/>
</dbReference>
<dbReference type="GO" id="GO:0006220">
    <property type="term" value="P:pyrimidine nucleotide metabolic process"/>
    <property type="evidence" value="ECO:0007669"/>
    <property type="project" value="UniProtKB-UniRule"/>
</dbReference>
<feature type="binding site" evidence="8">
    <location>
        <begin position="7"/>
        <end position="15"/>
    </location>
    <ligand>
        <name>ATP</name>
        <dbReference type="ChEBI" id="CHEBI:30616"/>
    </ligand>
</feature>
<evidence type="ECO:0000256" key="1">
    <source>
        <dbReference type="ARBA" id="ARBA00009427"/>
    </source>
</evidence>
<feature type="domain" description="Cytidylate kinase" evidence="9">
    <location>
        <begin position="3"/>
        <end position="212"/>
    </location>
</feature>
<keyword evidence="2 8" id="KW-0808">Transferase</keyword>
<dbReference type="GO" id="GO:0005737">
    <property type="term" value="C:cytoplasm"/>
    <property type="evidence" value="ECO:0007669"/>
    <property type="project" value="UniProtKB-SubCell"/>
</dbReference>
<reference evidence="10" key="1">
    <citation type="journal article" date="2020" name="mSystems">
        <title>Genome- and Community-Level Interaction Insights into Carbon Utilization and Element Cycling Functions of Hydrothermarchaeota in Hydrothermal Sediment.</title>
        <authorList>
            <person name="Zhou Z."/>
            <person name="Liu Y."/>
            <person name="Xu W."/>
            <person name="Pan J."/>
            <person name="Luo Z.H."/>
            <person name="Li M."/>
        </authorList>
    </citation>
    <scope>NUCLEOTIDE SEQUENCE [LARGE SCALE GENOMIC DNA]</scope>
    <source>
        <strain evidence="10">SpSt-132</strain>
    </source>
</reference>
<organism evidence="10">
    <name type="scientific">Hydrogenobacter sp</name>
    <dbReference type="NCBI Taxonomy" id="2152829"/>
    <lineage>
        <taxon>Bacteria</taxon>
        <taxon>Pseudomonadati</taxon>
        <taxon>Aquificota</taxon>
        <taxon>Aquificia</taxon>
        <taxon>Aquificales</taxon>
        <taxon>Aquificaceae</taxon>
        <taxon>Hydrogenobacter</taxon>
    </lineage>
</organism>
<dbReference type="AlphaFoldDB" id="A0A7C2V3G8"/>
<evidence type="ECO:0000256" key="8">
    <source>
        <dbReference type="HAMAP-Rule" id="MF_00238"/>
    </source>
</evidence>
<dbReference type="SUPFAM" id="SSF52540">
    <property type="entry name" value="P-loop containing nucleoside triphosphate hydrolases"/>
    <property type="match status" value="1"/>
</dbReference>
<comment type="catalytic activity">
    <reaction evidence="6 8">
        <text>dCMP + ATP = dCDP + ADP</text>
        <dbReference type="Rhea" id="RHEA:25094"/>
        <dbReference type="ChEBI" id="CHEBI:30616"/>
        <dbReference type="ChEBI" id="CHEBI:57566"/>
        <dbReference type="ChEBI" id="CHEBI:58593"/>
        <dbReference type="ChEBI" id="CHEBI:456216"/>
        <dbReference type="EC" id="2.7.4.25"/>
    </reaction>
</comment>
<protein>
    <recommendedName>
        <fullName evidence="8">Cytidylate kinase</fullName>
        <shortName evidence="8">CK</shortName>
        <ecNumber evidence="8">2.7.4.25</ecNumber>
    </recommendedName>
    <alternativeName>
        <fullName evidence="8">Cytidine monophosphate kinase</fullName>
        <shortName evidence="8">CMP kinase</shortName>
    </alternativeName>
</protein>
<evidence type="ECO:0000256" key="4">
    <source>
        <dbReference type="ARBA" id="ARBA00022777"/>
    </source>
</evidence>
<dbReference type="EMBL" id="DSFP01000035">
    <property type="protein sequence ID" value="HEW45914.1"/>
    <property type="molecule type" value="Genomic_DNA"/>
</dbReference>
<dbReference type="EC" id="2.7.4.25" evidence="8"/>
<dbReference type="CDD" id="cd02020">
    <property type="entry name" value="CMPK"/>
    <property type="match status" value="1"/>
</dbReference>
<gene>
    <name evidence="8" type="primary">cmk</name>
    <name evidence="10" type="ORF">ENO47_04490</name>
</gene>
<dbReference type="HAMAP" id="MF_00238">
    <property type="entry name" value="Cytidyl_kinase_type1"/>
    <property type="match status" value="1"/>
</dbReference>
<comment type="subcellular location">
    <subcellularLocation>
        <location evidence="8">Cytoplasm</location>
    </subcellularLocation>
</comment>
<evidence type="ECO:0000256" key="2">
    <source>
        <dbReference type="ARBA" id="ARBA00022679"/>
    </source>
</evidence>
<proteinExistence type="inferred from homology"/>
<evidence type="ECO:0000256" key="5">
    <source>
        <dbReference type="ARBA" id="ARBA00022840"/>
    </source>
</evidence>
<dbReference type="NCBIfam" id="TIGR00017">
    <property type="entry name" value="cmk"/>
    <property type="match status" value="1"/>
</dbReference>
<comment type="similarity">
    <text evidence="1 8">Belongs to the cytidylate kinase family. Type 1 subfamily.</text>
</comment>